<dbReference type="InterPro" id="IPR004358">
    <property type="entry name" value="Sig_transdc_His_kin-like_C"/>
</dbReference>
<evidence type="ECO:0000256" key="4">
    <source>
        <dbReference type="ARBA" id="ARBA00022475"/>
    </source>
</evidence>
<evidence type="ECO:0000256" key="10">
    <source>
        <dbReference type="ARBA" id="ARBA00022840"/>
    </source>
</evidence>
<keyword evidence="8" id="KW-0547">Nucleotide-binding</keyword>
<evidence type="ECO:0000256" key="12">
    <source>
        <dbReference type="ARBA" id="ARBA00023012"/>
    </source>
</evidence>
<dbReference type="InterPro" id="IPR000700">
    <property type="entry name" value="PAS-assoc_C"/>
</dbReference>
<dbReference type="KEGG" id="dsh:Dshi_2567"/>
<dbReference type="CDD" id="cd00130">
    <property type="entry name" value="PAS"/>
    <property type="match status" value="1"/>
</dbReference>
<dbReference type="InterPro" id="IPR000014">
    <property type="entry name" value="PAS"/>
</dbReference>
<keyword evidence="18" id="KW-1185">Reference proteome</keyword>
<keyword evidence="4" id="KW-1003">Cell membrane</keyword>
<feature type="domain" description="Histidine kinase" evidence="14">
    <location>
        <begin position="553"/>
        <end position="764"/>
    </location>
</feature>
<dbReference type="InterPro" id="IPR029151">
    <property type="entry name" value="Sensor-like_sf"/>
</dbReference>
<dbReference type="SUPFAM" id="SSF47384">
    <property type="entry name" value="Homodimeric domain of signal transducing histidine kinase"/>
    <property type="match status" value="1"/>
</dbReference>
<dbReference type="HOGENOM" id="CLU_009910_0_0_5"/>
<dbReference type="Pfam" id="PF00512">
    <property type="entry name" value="HisKA"/>
    <property type="match status" value="1"/>
</dbReference>
<dbReference type="PANTHER" id="PTHR43065:SF10">
    <property type="entry name" value="PEROXIDE STRESS-ACTIVATED HISTIDINE KINASE MAK3"/>
    <property type="match status" value="1"/>
</dbReference>
<keyword evidence="13" id="KW-0472">Membrane</keyword>
<dbReference type="InterPro" id="IPR036097">
    <property type="entry name" value="HisK_dim/P_sf"/>
</dbReference>
<evidence type="ECO:0000313" key="17">
    <source>
        <dbReference type="EMBL" id="ABV94300.1"/>
    </source>
</evidence>
<dbReference type="InterPro" id="IPR036890">
    <property type="entry name" value="HATPase_C_sf"/>
</dbReference>
<feature type="domain" description="PAC" evidence="16">
    <location>
        <begin position="481"/>
        <end position="533"/>
    </location>
</feature>
<sequence length="768" mass="84706">MKSLGAILALALAGLQLLAVAVVVFSSYFTSERSLLEHARSQLYDVGTNVIQHTKWFMSPARSAAELSTALATNQIVRREDRDHLEGLLFQQLRSAPQFAGAYYGDSDGNFVYVKREGDQQYLTKIVDVESAHRALFIRRSDDFADIGRYVDPTDTYDPRARPWYIEATAYRSSIWTDPYIFFTSQSPGITAATPVVGFKGNVQGVVGVDIEIAELSNFLSNLRIGKTGAALILNRNGDVIAHPNPDLLTTKGEGGTLQFPSITEIDDPIARAAFGDRLGPDGVAVDSPIQSDFELLGERFVSLIMPFGLDDIPWTIVLYAPQVDFTGALKENRAQNTLIAIAVAATTALLGLALANRIHAPVRAFAVRSSLISQGEVDPNEPLPSTYKELENANTALVHEISERRRTETEYREIFERASRGMVRIDSSSGRLKRVNESFAQLLGYSPGDLEGVDFRMLLDPEETEIRAEFSDWIGGQKAFGFEAKVLHRGGETVWISFNGIYVHEGGPDDTYVVATIDDITQARATEETIETLNREIAYFSRQEMMGELATGLAHELNQPLTAITQNVDAAQLTIEKTPNRMNDVRALLGEIDDHAHQAADIIRALRALVRKDENVPSDFGIIELVTQARRLVLPEARQHSVDFVLPKGKEIMVRAVKVQVAQVVVNLLRNAVESLALLDSDARILRVSATREGDHVRVVVEDNGPGIDDALELFTPFETTKRDGMGLGLSISRTLIEANGGKIWHERSGQMTRFCFTLPVRGIGDV</sequence>
<dbReference type="SUPFAM" id="SSF103190">
    <property type="entry name" value="Sensory domain-like"/>
    <property type="match status" value="1"/>
</dbReference>
<dbReference type="GO" id="GO:0000155">
    <property type="term" value="F:phosphorelay sensor kinase activity"/>
    <property type="evidence" value="ECO:0007669"/>
    <property type="project" value="InterPro"/>
</dbReference>
<evidence type="ECO:0000256" key="9">
    <source>
        <dbReference type="ARBA" id="ARBA00022777"/>
    </source>
</evidence>
<dbReference type="eggNOG" id="COG2202">
    <property type="taxonomic scope" value="Bacteria"/>
</dbReference>
<evidence type="ECO:0000256" key="1">
    <source>
        <dbReference type="ARBA" id="ARBA00000085"/>
    </source>
</evidence>
<dbReference type="SMART" id="SM00388">
    <property type="entry name" value="HisKA"/>
    <property type="match status" value="1"/>
</dbReference>
<dbReference type="GO" id="GO:0005886">
    <property type="term" value="C:plasma membrane"/>
    <property type="evidence" value="ECO:0007669"/>
    <property type="project" value="UniProtKB-SubCell"/>
</dbReference>
<evidence type="ECO:0000259" key="16">
    <source>
        <dbReference type="PROSITE" id="PS50113"/>
    </source>
</evidence>
<dbReference type="Proteomes" id="UP000006833">
    <property type="component" value="Chromosome"/>
</dbReference>
<dbReference type="PANTHER" id="PTHR43065">
    <property type="entry name" value="SENSOR HISTIDINE KINASE"/>
    <property type="match status" value="1"/>
</dbReference>
<dbReference type="STRING" id="398580.Dshi_2567"/>
<evidence type="ECO:0000256" key="11">
    <source>
        <dbReference type="ARBA" id="ARBA00022989"/>
    </source>
</evidence>
<dbReference type="PRINTS" id="PR00344">
    <property type="entry name" value="BCTRLSENSOR"/>
</dbReference>
<dbReference type="Pfam" id="PF02743">
    <property type="entry name" value="dCache_1"/>
    <property type="match status" value="1"/>
</dbReference>
<protein>
    <recommendedName>
        <fullName evidence="3">histidine kinase</fullName>
        <ecNumber evidence="3">2.7.13.3</ecNumber>
    </recommendedName>
</protein>
<dbReference type="Gene3D" id="3.30.450.20">
    <property type="entry name" value="PAS domain"/>
    <property type="match status" value="3"/>
</dbReference>
<keyword evidence="6" id="KW-0808">Transferase</keyword>
<dbReference type="InterPro" id="IPR003661">
    <property type="entry name" value="HisK_dim/P_dom"/>
</dbReference>
<dbReference type="CDD" id="cd00082">
    <property type="entry name" value="HisKA"/>
    <property type="match status" value="1"/>
</dbReference>
<dbReference type="PROSITE" id="PS50109">
    <property type="entry name" value="HIS_KIN"/>
    <property type="match status" value="1"/>
</dbReference>
<dbReference type="PROSITE" id="PS50113">
    <property type="entry name" value="PAC"/>
    <property type="match status" value="1"/>
</dbReference>
<evidence type="ECO:0000256" key="6">
    <source>
        <dbReference type="ARBA" id="ARBA00022679"/>
    </source>
</evidence>
<dbReference type="SMART" id="SM00387">
    <property type="entry name" value="HATPase_c"/>
    <property type="match status" value="1"/>
</dbReference>
<evidence type="ECO:0000256" key="2">
    <source>
        <dbReference type="ARBA" id="ARBA00004651"/>
    </source>
</evidence>
<keyword evidence="12" id="KW-0902">Two-component regulatory system</keyword>
<dbReference type="OrthoDB" id="9795133at2"/>
<dbReference type="eggNOG" id="COG4191">
    <property type="taxonomic scope" value="Bacteria"/>
</dbReference>
<dbReference type="InterPro" id="IPR033479">
    <property type="entry name" value="dCache_1"/>
</dbReference>
<evidence type="ECO:0000259" key="15">
    <source>
        <dbReference type="PROSITE" id="PS50112"/>
    </source>
</evidence>
<reference evidence="18" key="1">
    <citation type="journal article" date="2010" name="ISME J.">
        <title>The complete genome sequence of the algal symbiont Dinoroseobacter shibae: a hitchhiker's guide to life in the sea.</title>
        <authorList>
            <person name="Wagner-Dobler I."/>
            <person name="Ballhausen B."/>
            <person name="Berger M."/>
            <person name="Brinkhoff T."/>
            <person name="Buchholz I."/>
            <person name="Bunk B."/>
            <person name="Cypionka H."/>
            <person name="Daniel R."/>
            <person name="Drepper T."/>
            <person name="Gerdts G."/>
            <person name="Hahnke S."/>
            <person name="Han C."/>
            <person name="Jahn D."/>
            <person name="Kalhoefer D."/>
            <person name="Kiss H."/>
            <person name="Klenk H.P."/>
            <person name="Kyrpides N."/>
            <person name="Liebl W."/>
            <person name="Liesegang H."/>
            <person name="Meincke L."/>
            <person name="Pati A."/>
            <person name="Petersen J."/>
            <person name="Piekarski T."/>
            <person name="Pommerenke C."/>
            <person name="Pradella S."/>
            <person name="Pukall R."/>
            <person name="Rabus R."/>
            <person name="Stackebrandt E."/>
            <person name="Thole S."/>
            <person name="Thompson L."/>
            <person name="Tielen P."/>
            <person name="Tomasch J."/>
            <person name="von Jan M."/>
            <person name="Wanphrut N."/>
            <person name="Wichels A."/>
            <person name="Zech H."/>
            <person name="Simon M."/>
        </authorList>
    </citation>
    <scope>NUCLEOTIDE SEQUENCE [LARGE SCALE GENOMIC DNA]</scope>
    <source>
        <strain evidence="18">DSM 16493 / NCIMB 14021 / DFL 12</strain>
    </source>
</reference>
<proteinExistence type="predicted"/>
<evidence type="ECO:0000256" key="7">
    <source>
        <dbReference type="ARBA" id="ARBA00022692"/>
    </source>
</evidence>
<dbReference type="InterPro" id="IPR003594">
    <property type="entry name" value="HATPase_dom"/>
</dbReference>
<evidence type="ECO:0000256" key="3">
    <source>
        <dbReference type="ARBA" id="ARBA00012438"/>
    </source>
</evidence>
<dbReference type="InterPro" id="IPR035965">
    <property type="entry name" value="PAS-like_dom_sf"/>
</dbReference>
<dbReference type="CDD" id="cd12912">
    <property type="entry name" value="PDC2_MCP_like"/>
    <property type="match status" value="1"/>
</dbReference>
<dbReference type="InterPro" id="IPR005467">
    <property type="entry name" value="His_kinase_dom"/>
</dbReference>
<dbReference type="CDD" id="cd12913">
    <property type="entry name" value="PDC1_MCP_like"/>
    <property type="match status" value="1"/>
</dbReference>
<comment type="catalytic activity">
    <reaction evidence="1">
        <text>ATP + protein L-histidine = ADP + protein N-phospho-L-histidine.</text>
        <dbReference type="EC" id="2.7.13.3"/>
    </reaction>
</comment>
<dbReference type="Gene3D" id="3.30.565.10">
    <property type="entry name" value="Histidine kinase-like ATPase, C-terminal domain"/>
    <property type="match status" value="1"/>
</dbReference>
<dbReference type="NCBIfam" id="TIGR00229">
    <property type="entry name" value="sensory_box"/>
    <property type="match status" value="1"/>
</dbReference>
<evidence type="ECO:0000256" key="13">
    <source>
        <dbReference type="ARBA" id="ARBA00023136"/>
    </source>
</evidence>
<dbReference type="PROSITE" id="PS50112">
    <property type="entry name" value="PAS"/>
    <property type="match status" value="1"/>
</dbReference>
<dbReference type="GO" id="GO:0005524">
    <property type="term" value="F:ATP binding"/>
    <property type="evidence" value="ECO:0007669"/>
    <property type="project" value="UniProtKB-KW"/>
</dbReference>
<evidence type="ECO:0000256" key="5">
    <source>
        <dbReference type="ARBA" id="ARBA00022553"/>
    </source>
</evidence>
<evidence type="ECO:0000313" key="18">
    <source>
        <dbReference type="Proteomes" id="UP000006833"/>
    </source>
</evidence>
<keyword evidence="9 17" id="KW-0418">Kinase</keyword>
<feature type="domain" description="PAS" evidence="15">
    <location>
        <begin position="408"/>
        <end position="466"/>
    </location>
</feature>
<dbReference type="AlphaFoldDB" id="A8LSV1"/>
<keyword evidence="5" id="KW-0597">Phosphoprotein</keyword>
<dbReference type="Pfam" id="PF02518">
    <property type="entry name" value="HATPase_c"/>
    <property type="match status" value="1"/>
</dbReference>
<name>A8LSV1_DINSH</name>
<dbReference type="RefSeq" id="WP_012179228.1">
    <property type="nucleotide sequence ID" value="NC_009952.1"/>
</dbReference>
<accession>A8LSV1</accession>
<evidence type="ECO:0000259" key="14">
    <source>
        <dbReference type="PROSITE" id="PS50109"/>
    </source>
</evidence>
<dbReference type="Gene3D" id="1.10.287.130">
    <property type="match status" value="1"/>
</dbReference>
<dbReference type="SUPFAM" id="SSF55874">
    <property type="entry name" value="ATPase domain of HSP90 chaperone/DNA topoisomerase II/histidine kinase"/>
    <property type="match status" value="1"/>
</dbReference>
<organism evidence="17 18">
    <name type="scientific">Dinoroseobacter shibae (strain DSM 16493 / NCIMB 14021 / DFL 12)</name>
    <dbReference type="NCBI Taxonomy" id="398580"/>
    <lineage>
        <taxon>Bacteria</taxon>
        <taxon>Pseudomonadati</taxon>
        <taxon>Pseudomonadota</taxon>
        <taxon>Alphaproteobacteria</taxon>
        <taxon>Rhodobacterales</taxon>
        <taxon>Roseobacteraceae</taxon>
        <taxon>Dinoroseobacter</taxon>
    </lineage>
</organism>
<dbReference type="SMART" id="SM00091">
    <property type="entry name" value="PAS"/>
    <property type="match status" value="1"/>
</dbReference>
<dbReference type="EMBL" id="CP000830">
    <property type="protein sequence ID" value="ABV94300.1"/>
    <property type="molecule type" value="Genomic_DNA"/>
</dbReference>
<keyword evidence="7" id="KW-0812">Transmembrane</keyword>
<gene>
    <name evidence="17" type="ordered locus">Dshi_2567</name>
</gene>
<dbReference type="SUPFAM" id="SSF55785">
    <property type="entry name" value="PYP-like sensor domain (PAS domain)"/>
    <property type="match status" value="1"/>
</dbReference>
<keyword evidence="10" id="KW-0067">ATP-binding</keyword>
<dbReference type="EC" id="2.7.13.3" evidence="3"/>
<keyword evidence="11" id="KW-1133">Transmembrane helix</keyword>
<evidence type="ECO:0000256" key="8">
    <source>
        <dbReference type="ARBA" id="ARBA00022741"/>
    </source>
</evidence>
<dbReference type="Pfam" id="PF13426">
    <property type="entry name" value="PAS_9"/>
    <property type="match status" value="1"/>
</dbReference>
<comment type="subcellular location">
    <subcellularLocation>
        <location evidence="2">Cell membrane</location>
        <topology evidence="2">Multi-pass membrane protein</topology>
    </subcellularLocation>
</comment>